<dbReference type="EMBL" id="CP042430">
    <property type="protein sequence ID" value="QEC48445.1"/>
    <property type="molecule type" value="Genomic_DNA"/>
</dbReference>
<dbReference type="PANTHER" id="PTHR11365">
    <property type="entry name" value="5-OXOPROLINASE RELATED"/>
    <property type="match status" value="1"/>
</dbReference>
<proteinExistence type="predicted"/>
<feature type="compositionally biased region" description="Basic and acidic residues" evidence="1">
    <location>
        <begin position="574"/>
        <end position="595"/>
    </location>
</feature>
<sequence>MSATQSTLPDFVREHDIDQVTLDIIENTLSNARYEMDRVLETTAVSPVIREQSDQFPLIADRHARMVIGQFGSAIPTIIEHSPYEVSDLRDGDVIALNDPYMCEGSVSHTPDMLLLRPIFFEDDLVGYASQWGNLIDVGGTAAGSMPISARSIYHEGVRMPPIKLYDQGKLNEEALRLFCHNTRAPKEVEADIKAIAAGTAAGAARVIELCERYGKETYLEACDAILDRTRSAVIELIRTYLPDEKRLSFEDFADDDGLGTGPIKLKMTMWRSGDTINVDWEGTDGQVPGSVNFYLNPEMFKMFVGVFLIMAFAPDVVFNDGYSDIINVNIPEGSVLKPEFPAPLGNRLTLMARHFDVFGAVFSKMLGLQFAVSGSYGTSPNFVYSGTDSKGENYQILEILYGGIPARPAGDGLDGHSWWPLFKAVPTEYLEKYYPLRVESYSVRTDSGGAGYHRGGHGVAKVYTFLEDGLITFQDDRARTHPWGVNGGMYGESSEKTLIRADGREWSLPSKVENVPVHKGDRLVFSTAGAGGLGDPLDREPERVAKDVRAGLVTVEAAREDYAVELGPDGEADAEKTAAAREAKRASREPRPDFDFGPLPEIGELRKEIAAERREFEAALANESDSG</sequence>
<keyword evidence="4" id="KW-1185">Reference proteome</keyword>
<feature type="domain" description="Hydantoinase B/oxoprolinase" evidence="2">
    <location>
        <begin position="18"/>
        <end position="537"/>
    </location>
</feature>
<evidence type="ECO:0000313" key="4">
    <source>
        <dbReference type="Proteomes" id="UP000321805"/>
    </source>
</evidence>
<organism evidence="3 4">
    <name type="scientific">Baekduia soli</name>
    <dbReference type="NCBI Taxonomy" id="496014"/>
    <lineage>
        <taxon>Bacteria</taxon>
        <taxon>Bacillati</taxon>
        <taxon>Actinomycetota</taxon>
        <taxon>Thermoleophilia</taxon>
        <taxon>Solirubrobacterales</taxon>
        <taxon>Baekduiaceae</taxon>
        <taxon>Baekduia</taxon>
    </lineage>
</organism>
<feature type="region of interest" description="Disordered" evidence="1">
    <location>
        <begin position="568"/>
        <end position="601"/>
    </location>
</feature>
<protein>
    <submittedName>
        <fullName evidence="3">Hydantoinase B/oxoprolinase family protein</fullName>
    </submittedName>
</protein>
<reference evidence="3 4" key="1">
    <citation type="journal article" date="2018" name="J. Microbiol.">
        <title>Baekduia soli gen. nov., sp. nov., a novel bacterium isolated from the soil of Baekdu Mountain and proposal of a novel family name, Baekduiaceae fam. nov.</title>
        <authorList>
            <person name="An D.S."/>
            <person name="Siddiqi M.Z."/>
            <person name="Kim K.H."/>
            <person name="Yu H.S."/>
            <person name="Im W.T."/>
        </authorList>
    </citation>
    <scope>NUCLEOTIDE SEQUENCE [LARGE SCALE GENOMIC DNA]</scope>
    <source>
        <strain evidence="3 4">BR7-21</strain>
    </source>
</reference>
<dbReference type="GO" id="GO:0005829">
    <property type="term" value="C:cytosol"/>
    <property type="evidence" value="ECO:0007669"/>
    <property type="project" value="TreeGrafter"/>
</dbReference>
<name>A0A5B8U6B9_9ACTN</name>
<dbReference type="Proteomes" id="UP000321805">
    <property type="component" value="Chromosome"/>
</dbReference>
<dbReference type="Pfam" id="PF02538">
    <property type="entry name" value="Hydantoinase_B"/>
    <property type="match status" value="1"/>
</dbReference>
<evidence type="ECO:0000256" key="1">
    <source>
        <dbReference type="SAM" id="MobiDB-lite"/>
    </source>
</evidence>
<dbReference type="OrthoDB" id="102473at2"/>
<dbReference type="KEGG" id="bsol:FSW04_13280"/>
<dbReference type="InterPro" id="IPR003692">
    <property type="entry name" value="Hydantoinase_B"/>
</dbReference>
<dbReference type="AlphaFoldDB" id="A0A5B8U6B9"/>
<dbReference type="RefSeq" id="WP_146919985.1">
    <property type="nucleotide sequence ID" value="NZ_CP042430.1"/>
</dbReference>
<evidence type="ECO:0000259" key="2">
    <source>
        <dbReference type="Pfam" id="PF02538"/>
    </source>
</evidence>
<evidence type="ECO:0000313" key="3">
    <source>
        <dbReference type="EMBL" id="QEC48445.1"/>
    </source>
</evidence>
<gene>
    <name evidence="3" type="ORF">FSW04_13280</name>
</gene>
<dbReference type="PANTHER" id="PTHR11365:SF23">
    <property type="entry name" value="HYPOTHETICAL 5-OXOPROLINASE (EUROFUNG)-RELATED"/>
    <property type="match status" value="1"/>
</dbReference>
<dbReference type="InterPro" id="IPR045079">
    <property type="entry name" value="Oxoprolinase-like"/>
</dbReference>
<dbReference type="GO" id="GO:0017168">
    <property type="term" value="F:5-oxoprolinase (ATP-hydrolyzing) activity"/>
    <property type="evidence" value="ECO:0007669"/>
    <property type="project" value="TreeGrafter"/>
</dbReference>
<accession>A0A5B8U6B9</accession>
<dbReference type="GO" id="GO:0006749">
    <property type="term" value="P:glutathione metabolic process"/>
    <property type="evidence" value="ECO:0007669"/>
    <property type="project" value="TreeGrafter"/>
</dbReference>